<gene>
    <name evidence="2" type="ORF">Airi02_067780</name>
</gene>
<reference evidence="2" key="1">
    <citation type="submission" date="2023-03" db="EMBL/GenBank/DDBJ databases">
        <title>Actinoallomurus iriomotensis NBRC 103684.</title>
        <authorList>
            <person name="Ichikawa N."/>
            <person name="Sato H."/>
            <person name="Tonouchi N."/>
        </authorList>
    </citation>
    <scope>NUCLEOTIDE SEQUENCE</scope>
    <source>
        <strain evidence="2">NBRC 103684</strain>
    </source>
</reference>
<dbReference type="Gene3D" id="3.40.50.300">
    <property type="entry name" value="P-loop containing nucleotide triphosphate hydrolases"/>
    <property type="match status" value="1"/>
</dbReference>
<evidence type="ECO:0000313" key="2">
    <source>
        <dbReference type="EMBL" id="GLY88849.1"/>
    </source>
</evidence>
<evidence type="ECO:0000259" key="1">
    <source>
        <dbReference type="Pfam" id="PF13521"/>
    </source>
</evidence>
<accession>A0A9W6S7K7</accession>
<sequence>MRPTGAEPAHHGLVVITGGPGSGKTTLVDLLRESGFATAPEAGRAIIQTQRRIGGPWLDPLLFAELMLSWDIRSYDWALGRPGPVFFDHAVPCVAGYLDLLGKDVPEHVEAAVAAFPYRPAVFVAPPWPEIYRTDEEREQSPAEARRTYEAMVGAYTRYGYDLVELPRSDPQARLRFVLDHLGHTTG</sequence>
<dbReference type="Proteomes" id="UP001165074">
    <property type="component" value="Unassembled WGS sequence"/>
</dbReference>
<organism evidence="2 3">
    <name type="scientific">Actinoallomurus iriomotensis</name>
    <dbReference type="NCBI Taxonomy" id="478107"/>
    <lineage>
        <taxon>Bacteria</taxon>
        <taxon>Bacillati</taxon>
        <taxon>Actinomycetota</taxon>
        <taxon>Actinomycetes</taxon>
        <taxon>Streptosporangiales</taxon>
        <taxon>Thermomonosporaceae</taxon>
        <taxon>Actinoallomurus</taxon>
    </lineage>
</organism>
<dbReference type="SUPFAM" id="SSF52540">
    <property type="entry name" value="P-loop containing nucleoside triphosphate hydrolases"/>
    <property type="match status" value="1"/>
</dbReference>
<feature type="domain" description="NadR/Ttd14 AAA" evidence="1">
    <location>
        <begin position="14"/>
        <end position="174"/>
    </location>
</feature>
<name>A0A9W6S7K7_9ACTN</name>
<dbReference type="Pfam" id="PF13521">
    <property type="entry name" value="AAA_28"/>
    <property type="match status" value="1"/>
</dbReference>
<dbReference type="InterPro" id="IPR038727">
    <property type="entry name" value="NadR/Ttd14_AAA_dom"/>
</dbReference>
<proteinExistence type="predicted"/>
<dbReference type="InterPro" id="IPR027417">
    <property type="entry name" value="P-loop_NTPase"/>
</dbReference>
<dbReference type="EMBL" id="BSTK01000011">
    <property type="protein sequence ID" value="GLY88849.1"/>
    <property type="molecule type" value="Genomic_DNA"/>
</dbReference>
<evidence type="ECO:0000313" key="3">
    <source>
        <dbReference type="Proteomes" id="UP001165074"/>
    </source>
</evidence>
<comment type="caution">
    <text evidence="2">The sequence shown here is derived from an EMBL/GenBank/DDBJ whole genome shotgun (WGS) entry which is preliminary data.</text>
</comment>
<protein>
    <submittedName>
        <fullName evidence="2">ATPase</fullName>
    </submittedName>
</protein>
<dbReference type="AlphaFoldDB" id="A0A9W6S7K7"/>
<keyword evidence="3" id="KW-1185">Reference proteome</keyword>
<dbReference type="RefSeq" id="WP_285578748.1">
    <property type="nucleotide sequence ID" value="NZ_BSTK01000011.1"/>
</dbReference>